<keyword evidence="2" id="KW-1185">Reference proteome</keyword>
<sequence>MQFTFQLGNQASFPQKIRLEYAIDYVKADGKPSRKVFKISERNCPSGNMEIVRRQPFKDLTTRKHYEGWHRFFIIVNGQPLAEETFYLKVDSIGRNIGLTDAPMTDINAYIFYGKSTT</sequence>
<protein>
    <submittedName>
        <fullName evidence="1">Uncharacterized protein</fullName>
    </submittedName>
</protein>
<dbReference type="Proteomes" id="UP001595843">
    <property type="component" value="Unassembled WGS sequence"/>
</dbReference>
<dbReference type="RefSeq" id="WP_380705340.1">
    <property type="nucleotide sequence ID" value="NZ_JBHSAP010000015.1"/>
</dbReference>
<accession>A0ABV8JJY4</accession>
<gene>
    <name evidence="1" type="ORF">ACFOUO_12055</name>
</gene>
<evidence type="ECO:0000313" key="2">
    <source>
        <dbReference type="Proteomes" id="UP001595843"/>
    </source>
</evidence>
<evidence type="ECO:0000313" key="1">
    <source>
        <dbReference type="EMBL" id="MFC4077531.1"/>
    </source>
</evidence>
<proteinExistence type="predicted"/>
<organism evidence="1 2">
    <name type="scientific">Salinithrix halophila</name>
    <dbReference type="NCBI Taxonomy" id="1485204"/>
    <lineage>
        <taxon>Bacteria</taxon>
        <taxon>Bacillati</taxon>
        <taxon>Bacillota</taxon>
        <taxon>Bacilli</taxon>
        <taxon>Bacillales</taxon>
        <taxon>Thermoactinomycetaceae</taxon>
        <taxon>Salinithrix</taxon>
    </lineage>
</organism>
<comment type="caution">
    <text evidence="1">The sequence shown here is derived from an EMBL/GenBank/DDBJ whole genome shotgun (WGS) entry which is preliminary data.</text>
</comment>
<reference evidence="2" key="1">
    <citation type="journal article" date="2019" name="Int. J. Syst. Evol. Microbiol.">
        <title>The Global Catalogue of Microorganisms (GCM) 10K type strain sequencing project: providing services to taxonomists for standard genome sequencing and annotation.</title>
        <authorList>
            <consortium name="The Broad Institute Genomics Platform"/>
            <consortium name="The Broad Institute Genome Sequencing Center for Infectious Disease"/>
            <person name="Wu L."/>
            <person name="Ma J."/>
        </authorList>
    </citation>
    <scope>NUCLEOTIDE SEQUENCE [LARGE SCALE GENOMIC DNA]</scope>
    <source>
        <strain evidence="2">IBRC-M 10813</strain>
    </source>
</reference>
<dbReference type="EMBL" id="JBHSAP010000015">
    <property type="protein sequence ID" value="MFC4077531.1"/>
    <property type="molecule type" value="Genomic_DNA"/>
</dbReference>
<name>A0ABV8JJY4_9BACL</name>